<name>A0ABV7Y5Y9_9ACTN</name>
<dbReference type="InterPro" id="IPR013783">
    <property type="entry name" value="Ig-like_fold"/>
</dbReference>
<dbReference type="Pfam" id="PF00128">
    <property type="entry name" value="Alpha-amylase"/>
    <property type="match status" value="1"/>
</dbReference>
<sequence length="572" mass="63023">MATFRLWAPLATDTVTVHLGPVTVPMERHNRGWWTAEVSDAGQGTRYAFSVDEGPARPDPRSRWQPDGVHAPSAVYEHSLFAWTDDAWRGVGLAGAVAYEVHVGTFTASGTFDAAIERLDHLVSLGVTLVELMPVAAFDGVHGWGYDGVALFAPHEPYGGPDGLKRLVDACHARGLGVCLDVVYNHLGPSGNYLAEFGPYFTDKHSTPWGSAVNLDDAGSDEVRRFVIDNALGWYRDFHVDALRVDAVHALHDERAVHILEVLSEEIDATAAALGRPLWLIAESDRNDPRTVTPREAGGYGVHGQWDDDVHHALHALVTGERDGYYCDFGSLACLAKVLSSAFFHDGTWSAYRDRTHGRPVDRERTAGWRFVASVQNHDQIGNRAAGDRLSVDELAIGAALILTSPYTPMLFMGEEWGAATPWQFFTDFPDPELAASVRTGRRREFEPYGWKPSEVPDPGDPATFERSKLDWSEPARAPHDALLRWYRDLIQLRRTEPDLADPRLDRVDVSYDEAAGWLVVARGRFRVVLNVAEDAQDVPLTGSVVLAWRPDDTKAGNGVVSVPGRSVAVVR</sequence>
<evidence type="ECO:0000256" key="11">
    <source>
        <dbReference type="ARBA" id="ARBA00033284"/>
    </source>
</evidence>
<evidence type="ECO:0000256" key="6">
    <source>
        <dbReference type="ARBA" id="ARBA00022490"/>
    </source>
</evidence>
<keyword evidence="8" id="KW-0119">Carbohydrate metabolism</keyword>
<dbReference type="RefSeq" id="WP_205120163.1">
    <property type="nucleotide sequence ID" value="NZ_JAFBCM010000001.1"/>
</dbReference>
<keyword evidence="7 14" id="KW-0378">Hydrolase</keyword>
<keyword evidence="9 14" id="KW-0326">Glycosidase</keyword>
<feature type="domain" description="Glycosyl hydrolase family 13 catalytic" evidence="15">
    <location>
        <begin position="100"/>
        <end position="442"/>
    </location>
</feature>
<evidence type="ECO:0000256" key="4">
    <source>
        <dbReference type="ARBA" id="ARBA00012268"/>
    </source>
</evidence>
<evidence type="ECO:0000256" key="12">
    <source>
        <dbReference type="ARBA" id="ARBA00034013"/>
    </source>
</evidence>
<evidence type="ECO:0000256" key="8">
    <source>
        <dbReference type="ARBA" id="ARBA00023277"/>
    </source>
</evidence>
<protein>
    <recommendedName>
        <fullName evidence="5 13">Malto-oligosyltrehalose trehalohydrolase</fullName>
        <shortName evidence="14">MTHase</shortName>
        <ecNumber evidence="4 13">3.2.1.141</ecNumber>
    </recommendedName>
    <alternativeName>
        <fullName evidence="11 14">4-alpha-D-((1-&gt;4)-alpha-D-glucano)trehalose trehalohydrolase</fullName>
    </alternativeName>
    <alternativeName>
        <fullName evidence="10 14">Maltooligosyl trehalose trehalohydrolase</fullName>
    </alternativeName>
</protein>
<dbReference type="SMART" id="SM00642">
    <property type="entry name" value="Aamy"/>
    <property type="match status" value="1"/>
</dbReference>
<evidence type="ECO:0000256" key="5">
    <source>
        <dbReference type="ARBA" id="ARBA00015938"/>
    </source>
</evidence>
<comment type="subcellular location">
    <subcellularLocation>
        <location evidence="1">Cytoplasm</location>
    </subcellularLocation>
</comment>
<dbReference type="CDD" id="cd02853">
    <property type="entry name" value="E_set_MTHase_like_N"/>
    <property type="match status" value="1"/>
</dbReference>
<evidence type="ECO:0000256" key="14">
    <source>
        <dbReference type="PIRNR" id="PIRNR006337"/>
    </source>
</evidence>
<dbReference type="GO" id="GO:0033942">
    <property type="term" value="F:4-alpha-D-(1-&gt;4)-alpha-D-glucanotrehalose trehalohydrolase activity"/>
    <property type="evidence" value="ECO:0007669"/>
    <property type="project" value="UniProtKB-EC"/>
</dbReference>
<comment type="catalytic activity">
    <reaction evidence="12 14">
        <text>hydrolysis of (1-&gt;4)-alpha-D-glucosidic linkage in 4-alpha-D-[(1-&gt;4)-alpha-D-glucanosyl]n trehalose to yield trehalose and (1-&gt;4)-alpha-D-glucan.</text>
        <dbReference type="EC" id="3.2.1.141"/>
    </reaction>
</comment>
<comment type="similarity">
    <text evidence="3 14">Belongs to the glycosyl hydrolase 13 family.</text>
</comment>
<keyword evidence="17" id="KW-1185">Reference proteome</keyword>
<dbReference type="EC" id="3.2.1.141" evidence="4 13"/>
<evidence type="ECO:0000259" key="15">
    <source>
        <dbReference type="SMART" id="SM00642"/>
    </source>
</evidence>
<evidence type="ECO:0000256" key="3">
    <source>
        <dbReference type="ARBA" id="ARBA00008061"/>
    </source>
</evidence>
<accession>A0ABV7Y5Y9</accession>
<dbReference type="Gene3D" id="2.60.40.10">
    <property type="entry name" value="Immunoglobulins"/>
    <property type="match status" value="1"/>
</dbReference>
<comment type="caution">
    <text evidence="16">The sequence shown here is derived from an EMBL/GenBank/DDBJ whole genome shotgun (WGS) entry which is preliminary data.</text>
</comment>
<reference evidence="17" key="1">
    <citation type="journal article" date="2019" name="Int. J. Syst. Evol. Microbiol.">
        <title>The Global Catalogue of Microorganisms (GCM) 10K type strain sequencing project: providing services to taxonomists for standard genome sequencing and annotation.</title>
        <authorList>
            <consortium name="The Broad Institute Genomics Platform"/>
            <consortium name="The Broad Institute Genome Sequencing Center for Infectious Disease"/>
            <person name="Wu L."/>
            <person name="Ma J."/>
        </authorList>
    </citation>
    <scope>NUCLEOTIDE SEQUENCE [LARGE SCALE GENOMIC DNA]</scope>
    <source>
        <strain evidence="17">CGMCC 4.7241</strain>
    </source>
</reference>
<dbReference type="InterPro" id="IPR014756">
    <property type="entry name" value="Ig_E-set"/>
</dbReference>
<dbReference type="EMBL" id="JBHRZH010000004">
    <property type="protein sequence ID" value="MFC3760011.1"/>
    <property type="molecule type" value="Genomic_DNA"/>
</dbReference>
<evidence type="ECO:0000256" key="10">
    <source>
        <dbReference type="ARBA" id="ARBA00032057"/>
    </source>
</evidence>
<dbReference type="SUPFAM" id="SSF51445">
    <property type="entry name" value="(Trans)glycosidases"/>
    <property type="match status" value="1"/>
</dbReference>
<keyword evidence="6" id="KW-0963">Cytoplasm</keyword>
<dbReference type="InterPro" id="IPR044901">
    <property type="entry name" value="Trehalose_TreZ_E-set_sf"/>
</dbReference>
<dbReference type="Gene3D" id="1.10.10.760">
    <property type="entry name" value="E-set domains of sugar-utilizing enzymes"/>
    <property type="match status" value="1"/>
</dbReference>
<evidence type="ECO:0000313" key="17">
    <source>
        <dbReference type="Proteomes" id="UP001595699"/>
    </source>
</evidence>
<dbReference type="CDD" id="cd11325">
    <property type="entry name" value="AmyAc_GTHase"/>
    <property type="match status" value="1"/>
</dbReference>
<dbReference type="InterPro" id="IPR006047">
    <property type="entry name" value="GH13_cat_dom"/>
</dbReference>
<dbReference type="InterPro" id="IPR012768">
    <property type="entry name" value="Trehalose_TreZ"/>
</dbReference>
<dbReference type="InterPro" id="IPR017853">
    <property type="entry name" value="GH"/>
</dbReference>
<dbReference type="PIRSF" id="PIRSF006337">
    <property type="entry name" value="Trehalose_TreZ"/>
    <property type="match status" value="1"/>
</dbReference>
<dbReference type="PANTHER" id="PTHR43651:SF11">
    <property type="entry name" value="MALTO-OLIGOSYLTREHALOSE TREHALOHYDROLASE"/>
    <property type="match status" value="1"/>
</dbReference>
<evidence type="ECO:0000256" key="2">
    <source>
        <dbReference type="ARBA" id="ARBA00005199"/>
    </source>
</evidence>
<dbReference type="Proteomes" id="UP001595699">
    <property type="component" value="Unassembled WGS sequence"/>
</dbReference>
<evidence type="ECO:0000256" key="9">
    <source>
        <dbReference type="ARBA" id="ARBA00023295"/>
    </source>
</evidence>
<dbReference type="SUPFAM" id="SSF81296">
    <property type="entry name" value="E set domains"/>
    <property type="match status" value="1"/>
</dbReference>
<dbReference type="Gene3D" id="3.20.20.80">
    <property type="entry name" value="Glycosidases"/>
    <property type="match status" value="1"/>
</dbReference>
<evidence type="ECO:0000256" key="1">
    <source>
        <dbReference type="ARBA" id="ARBA00004496"/>
    </source>
</evidence>
<proteinExistence type="inferred from homology"/>
<comment type="pathway">
    <text evidence="2 14">Glycan biosynthesis; trehalose biosynthesis.</text>
</comment>
<evidence type="ECO:0000256" key="7">
    <source>
        <dbReference type="ARBA" id="ARBA00022801"/>
    </source>
</evidence>
<dbReference type="PANTHER" id="PTHR43651">
    <property type="entry name" value="1,4-ALPHA-GLUCAN-BRANCHING ENZYME"/>
    <property type="match status" value="1"/>
</dbReference>
<gene>
    <name evidence="16" type="primary">treZ</name>
    <name evidence="16" type="ORF">ACFOUW_04120</name>
</gene>
<dbReference type="NCBIfam" id="TIGR02402">
    <property type="entry name" value="trehalose_TreZ"/>
    <property type="match status" value="1"/>
</dbReference>
<evidence type="ECO:0000313" key="16">
    <source>
        <dbReference type="EMBL" id="MFC3760011.1"/>
    </source>
</evidence>
<organism evidence="16 17">
    <name type="scientific">Tenggerimyces flavus</name>
    <dbReference type="NCBI Taxonomy" id="1708749"/>
    <lineage>
        <taxon>Bacteria</taxon>
        <taxon>Bacillati</taxon>
        <taxon>Actinomycetota</taxon>
        <taxon>Actinomycetes</taxon>
        <taxon>Propionibacteriales</taxon>
        <taxon>Nocardioidaceae</taxon>
        <taxon>Tenggerimyces</taxon>
    </lineage>
</organism>
<evidence type="ECO:0000256" key="13">
    <source>
        <dbReference type="NCBIfam" id="TIGR02402"/>
    </source>
</evidence>